<feature type="region of interest" description="Disordered" evidence="1">
    <location>
        <begin position="284"/>
        <end position="314"/>
    </location>
</feature>
<dbReference type="OrthoDB" id="5576930at2759"/>
<dbReference type="EMBL" id="JANBTW010000039">
    <property type="protein sequence ID" value="KAJ2676518.1"/>
    <property type="molecule type" value="Genomic_DNA"/>
</dbReference>
<evidence type="ECO:0000313" key="4">
    <source>
        <dbReference type="Proteomes" id="UP001151518"/>
    </source>
</evidence>
<feature type="compositionally biased region" description="Low complexity" evidence="1">
    <location>
        <begin position="284"/>
        <end position="295"/>
    </location>
</feature>
<evidence type="ECO:0000256" key="1">
    <source>
        <dbReference type="SAM" id="MobiDB-lite"/>
    </source>
</evidence>
<feature type="signal peptide" evidence="2">
    <location>
        <begin position="1"/>
        <end position="19"/>
    </location>
</feature>
<feature type="compositionally biased region" description="Basic and acidic residues" evidence="1">
    <location>
        <begin position="254"/>
        <end position="264"/>
    </location>
</feature>
<accession>A0A9W8KWG5</accession>
<proteinExistence type="predicted"/>
<organism evidence="3 4">
    <name type="scientific">Coemansia spiralis</name>
    <dbReference type="NCBI Taxonomy" id="417178"/>
    <lineage>
        <taxon>Eukaryota</taxon>
        <taxon>Fungi</taxon>
        <taxon>Fungi incertae sedis</taxon>
        <taxon>Zoopagomycota</taxon>
        <taxon>Kickxellomycotina</taxon>
        <taxon>Kickxellomycetes</taxon>
        <taxon>Kickxellales</taxon>
        <taxon>Kickxellaceae</taxon>
        <taxon>Coemansia</taxon>
    </lineage>
</organism>
<feature type="compositionally biased region" description="Acidic residues" evidence="1">
    <location>
        <begin position="217"/>
        <end position="245"/>
    </location>
</feature>
<feature type="chain" id="PRO_5040983459" evidence="2">
    <location>
        <begin position="20"/>
        <end position="409"/>
    </location>
</feature>
<dbReference type="AlphaFoldDB" id="A0A9W8KWG5"/>
<comment type="caution">
    <text evidence="3">The sequence shown here is derived from an EMBL/GenBank/DDBJ whole genome shotgun (WGS) entry which is preliminary data.</text>
</comment>
<gene>
    <name evidence="3" type="ORF">GGI25_003553</name>
</gene>
<feature type="compositionally biased region" description="Polar residues" evidence="1">
    <location>
        <begin position="187"/>
        <end position="201"/>
    </location>
</feature>
<evidence type="ECO:0000256" key="2">
    <source>
        <dbReference type="SAM" id="SignalP"/>
    </source>
</evidence>
<keyword evidence="2" id="KW-0732">Signal</keyword>
<sequence length="409" mass="44641">MVRKLALISAVLLAQTIAALEVDLEWETGLGAKHITTAMSLLRFANDTAPALTEWIPLGWAFGSLSLQRLSDTSQIVLQIAPPTPNHQVILGRLGHESEALSHATTLGPTQVLIQHKVDMDGSQPYYFKLEAHHDMVENRTTYEGLYSVGNEWVYLGSLVLQHPKNEDAVKEIVGSAIKSAGLATKETPTAMSQPPASSLQAEGPGVSSKERKKKDEDEDDDSDKDEDDDTDKDSDTDSDSDTDDDKPKKKHHDKEMFAAEPTHHHNGFMDFIHTGLRALHNRASAASSGSADSGSDSDSDSDSESAAKPAPAVVNSTAEFPDFPVFPRIYSGLRRPDNNNITTAELRAGVFKKFVLRDRLGQTFFISRGKAFMYDGSDDDVAEVRHYFAASSYLITLDGPRVANDGSQ</sequence>
<dbReference type="Proteomes" id="UP001151518">
    <property type="component" value="Unassembled WGS sequence"/>
</dbReference>
<name>A0A9W8KWG5_9FUNG</name>
<evidence type="ECO:0000313" key="3">
    <source>
        <dbReference type="EMBL" id="KAJ2676518.1"/>
    </source>
</evidence>
<reference evidence="3" key="1">
    <citation type="submission" date="2022-07" db="EMBL/GenBank/DDBJ databases">
        <title>Phylogenomic reconstructions and comparative analyses of Kickxellomycotina fungi.</title>
        <authorList>
            <person name="Reynolds N.K."/>
            <person name="Stajich J.E."/>
            <person name="Barry K."/>
            <person name="Grigoriev I.V."/>
            <person name="Crous P."/>
            <person name="Smith M.E."/>
        </authorList>
    </citation>
    <scope>NUCLEOTIDE SEQUENCE</scope>
    <source>
        <strain evidence="3">NRRL 3115</strain>
    </source>
</reference>
<protein>
    <submittedName>
        <fullName evidence="3">Uncharacterized protein</fullName>
    </submittedName>
</protein>
<feature type="region of interest" description="Disordered" evidence="1">
    <location>
        <begin position="186"/>
        <end position="266"/>
    </location>
</feature>